<dbReference type="SUPFAM" id="SSF50249">
    <property type="entry name" value="Nucleic acid-binding proteins"/>
    <property type="match status" value="1"/>
</dbReference>
<name>A0A8J4BR32_9CHLO</name>
<evidence type="ECO:0000313" key="10">
    <source>
        <dbReference type="Proteomes" id="UP000747399"/>
    </source>
</evidence>
<dbReference type="PANTHER" id="PTHR22594:SF5">
    <property type="entry name" value="ASPARTATE--TRNA LIGASE, MITOCHONDRIAL"/>
    <property type="match status" value="1"/>
</dbReference>
<dbReference type="EMBL" id="BNCO01000083">
    <property type="protein sequence ID" value="GIL66265.1"/>
    <property type="molecule type" value="Genomic_DNA"/>
</dbReference>
<dbReference type="Pfam" id="PF02938">
    <property type="entry name" value="GAD"/>
    <property type="match status" value="1"/>
</dbReference>
<feature type="compositionally biased region" description="Polar residues" evidence="7">
    <location>
        <begin position="75"/>
        <end position="90"/>
    </location>
</feature>
<keyword evidence="5" id="KW-0648">Protein biosynthesis</keyword>
<dbReference type="NCBIfam" id="NF001750">
    <property type="entry name" value="PRK00476.1"/>
    <property type="match status" value="1"/>
</dbReference>
<dbReference type="InterPro" id="IPR004115">
    <property type="entry name" value="GAD-like_sf"/>
</dbReference>
<dbReference type="HAMAP" id="MF_00044">
    <property type="entry name" value="Asp_tRNA_synth_type1"/>
    <property type="match status" value="1"/>
</dbReference>
<dbReference type="GO" id="GO:0006422">
    <property type="term" value="P:aspartyl-tRNA aminoacylation"/>
    <property type="evidence" value="ECO:0007669"/>
    <property type="project" value="TreeGrafter"/>
</dbReference>
<feature type="region of interest" description="Disordered" evidence="7">
    <location>
        <begin position="60"/>
        <end position="90"/>
    </location>
</feature>
<dbReference type="PRINTS" id="PR01042">
    <property type="entry name" value="TRNASYNTHASP"/>
</dbReference>
<dbReference type="PANTHER" id="PTHR22594">
    <property type="entry name" value="ASPARTYL/LYSYL-TRNA SYNTHETASE"/>
    <property type="match status" value="1"/>
</dbReference>
<evidence type="ECO:0000256" key="2">
    <source>
        <dbReference type="ARBA" id="ARBA00022598"/>
    </source>
</evidence>
<protein>
    <recommendedName>
        <fullName evidence="8">Aminoacyl-transfer RNA synthetases class-II family profile domain-containing protein</fullName>
    </recommendedName>
</protein>
<evidence type="ECO:0000256" key="1">
    <source>
        <dbReference type="ARBA" id="ARBA00006303"/>
    </source>
</evidence>
<evidence type="ECO:0000256" key="4">
    <source>
        <dbReference type="ARBA" id="ARBA00022840"/>
    </source>
</evidence>
<dbReference type="Gene3D" id="3.30.930.10">
    <property type="entry name" value="Bira Bifunctional Protein, Domain 2"/>
    <property type="match status" value="1"/>
</dbReference>
<dbReference type="Gene3D" id="2.40.50.140">
    <property type="entry name" value="Nucleic acid-binding proteins"/>
    <property type="match status" value="1"/>
</dbReference>
<dbReference type="AlphaFoldDB" id="A0A8J4BR32"/>
<dbReference type="GO" id="GO:0003676">
    <property type="term" value="F:nucleic acid binding"/>
    <property type="evidence" value="ECO:0007669"/>
    <property type="project" value="InterPro"/>
</dbReference>
<dbReference type="NCBIfam" id="TIGR00459">
    <property type="entry name" value="aspS_bact"/>
    <property type="match status" value="1"/>
</dbReference>
<keyword evidence="2" id="KW-0436">Ligase</keyword>
<dbReference type="GO" id="GO:0005524">
    <property type="term" value="F:ATP binding"/>
    <property type="evidence" value="ECO:0007669"/>
    <property type="project" value="UniProtKB-KW"/>
</dbReference>
<dbReference type="Proteomes" id="UP000747399">
    <property type="component" value="Unassembled WGS sequence"/>
</dbReference>
<reference evidence="9" key="1">
    <citation type="journal article" date="2021" name="Proc. Natl. Acad. Sci. U.S.A.">
        <title>Three genomes in the algal genus Volvox reveal the fate of a haploid sex-determining region after a transition to homothallism.</title>
        <authorList>
            <person name="Yamamoto K."/>
            <person name="Hamaji T."/>
            <person name="Kawai-Toyooka H."/>
            <person name="Matsuzaki R."/>
            <person name="Takahashi F."/>
            <person name="Nishimura Y."/>
            <person name="Kawachi M."/>
            <person name="Noguchi H."/>
            <person name="Minakuchi Y."/>
            <person name="Umen J.G."/>
            <person name="Toyoda A."/>
            <person name="Nozaki H."/>
        </authorList>
    </citation>
    <scope>NUCLEOTIDE SEQUENCE</scope>
    <source>
        <strain evidence="9">NIES-3780</strain>
    </source>
</reference>
<sequence>MAFSSRVPISGNGLHRPERFRQYFSSSIPRITAPATRCAELCSAKTNWLVLPLPDHTSHSRHSVASRSSIASTEAVVQQPSPSADAQQHSTSVAQESIMSSQLTWPSRSHGCGTVTMNDTGTRVTICGWIDRNRDMGGVQFFDVRDHTGLLQVICEPQSVPPEVSRTASRLRNEYVVCVRGVLSARKDPNPKIPTGQLEVLAEGVEILNVVTRPLPFPISEAEEQEPPKEDTRLRNRVLDLRRPQMAANLRLRHRLLRLIRSFLEERHGFVEVETPILTRSTPEGARDYLVPSRVQPGEWYALPQSPQLFKQMLMVAGMDRYYQIARCFRDEDLRADRQPEFTQLDLEVAFMDDVALQGLMEQLVLEIFDQLLGVKLTAPFRRISYAEAMDKYGSDKPDLRYGLEFVNVSEAVRGCGFKVFSGAVDGGGVVKAIRVPDGKRISNTRIKPKGDIANEAVAAGAAGLAAIRVGADGSLDAAKPIKEGLSLQQGEQLLATAGAGPGDLLLLAAGPADVVNRALDRVRQMLGRELGMIQPGDHSLLWVVDFPMFEFNPDEGRYQAIHHPFTAPRPEDWASGDYVNARALAYDLVYNGVEVGGGSLRIYRRDIQQKVFELIGLTPAEAQSKFGYLLDCFEYGAPPHGGLAFGLDRLAMLLAGAPSIRDVIAFPKTAQAQCALTGAPAPVADKQLVELHVAVVNGQ</sequence>
<dbReference type="InterPro" id="IPR045864">
    <property type="entry name" value="aa-tRNA-synth_II/BPL/LPL"/>
</dbReference>
<dbReference type="CDD" id="cd04317">
    <property type="entry name" value="EcAspRS_like_N"/>
    <property type="match status" value="1"/>
</dbReference>
<evidence type="ECO:0000256" key="7">
    <source>
        <dbReference type="SAM" id="MobiDB-lite"/>
    </source>
</evidence>
<gene>
    <name evidence="9" type="ORF">Vafri_19876</name>
</gene>
<dbReference type="InterPro" id="IPR004524">
    <property type="entry name" value="Asp-tRNA-ligase_1"/>
</dbReference>
<comment type="caution">
    <text evidence="9">The sequence shown here is derived from an EMBL/GenBank/DDBJ whole genome shotgun (WGS) entry which is preliminary data.</text>
</comment>
<keyword evidence="6" id="KW-0030">Aminoacyl-tRNA synthetase</keyword>
<evidence type="ECO:0000256" key="3">
    <source>
        <dbReference type="ARBA" id="ARBA00022741"/>
    </source>
</evidence>
<dbReference type="Pfam" id="PF01336">
    <property type="entry name" value="tRNA_anti-codon"/>
    <property type="match status" value="1"/>
</dbReference>
<accession>A0A8J4BR32</accession>
<dbReference type="Gene3D" id="3.30.1360.30">
    <property type="entry name" value="GAD-like domain"/>
    <property type="match status" value="1"/>
</dbReference>
<dbReference type="InterPro" id="IPR004364">
    <property type="entry name" value="Aa-tRNA-synt_II"/>
</dbReference>
<dbReference type="SUPFAM" id="SSF55681">
    <property type="entry name" value="Class II aaRS and biotin synthetases"/>
    <property type="match status" value="1"/>
</dbReference>
<evidence type="ECO:0000313" key="9">
    <source>
        <dbReference type="EMBL" id="GIL66265.1"/>
    </source>
</evidence>
<feature type="domain" description="Aminoacyl-transfer RNA synthetases class-II family profile" evidence="8">
    <location>
        <begin position="250"/>
        <end position="668"/>
    </location>
</feature>
<evidence type="ECO:0000259" key="8">
    <source>
        <dbReference type="PROSITE" id="PS50862"/>
    </source>
</evidence>
<dbReference type="Pfam" id="PF00152">
    <property type="entry name" value="tRNA-synt_2"/>
    <property type="match status" value="1"/>
</dbReference>
<dbReference type="InterPro" id="IPR006195">
    <property type="entry name" value="aa-tRNA-synth_II"/>
</dbReference>
<dbReference type="CDD" id="cd00777">
    <property type="entry name" value="AspRS_core"/>
    <property type="match status" value="1"/>
</dbReference>
<keyword evidence="3" id="KW-0547">Nucleotide-binding</keyword>
<evidence type="ECO:0000256" key="6">
    <source>
        <dbReference type="ARBA" id="ARBA00023146"/>
    </source>
</evidence>
<proteinExistence type="inferred from homology"/>
<dbReference type="InterPro" id="IPR002312">
    <property type="entry name" value="Asp/Asn-tRNA-synth_IIb"/>
</dbReference>
<dbReference type="SUPFAM" id="SSF55261">
    <property type="entry name" value="GAD domain-like"/>
    <property type="match status" value="1"/>
</dbReference>
<keyword evidence="10" id="KW-1185">Reference proteome</keyword>
<dbReference type="InterPro" id="IPR029351">
    <property type="entry name" value="GAD_dom"/>
</dbReference>
<evidence type="ECO:0000256" key="5">
    <source>
        <dbReference type="ARBA" id="ARBA00022917"/>
    </source>
</evidence>
<dbReference type="GO" id="GO:0005739">
    <property type="term" value="C:mitochondrion"/>
    <property type="evidence" value="ECO:0007669"/>
    <property type="project" value="TreeGrafter"/>
</dbReference>
<dbReference type="InterPro" id="IPR004365">
    <property type="entry name" value="NA-bd_OB_tRNA"/>
</dbReference>
<organism evidence="9 10">
    <name type="scientific">Volvox africanus</name>
    <dbReference type="NCBI Taxonomy" id="51714"/>
    <lineage>
        <taxon>Eukaryota</taxon>
        <taxon>Viridiplantae</taxon>
        <taxon>Chlorophyta</taxon>
        <taxon>core chlorophytes</taxon>
        <taxon>Chlorophyceae</taxon>
        <taxon>CS clade</taxon>
        <taxon>Chlamydomonadales</taxon>
        <taxon>Volvocaceae</taxon>
        <taxon>Volvox</taxon>
    </lineage>
</organism>
<comment type="similarity">
    <text evidence="1">Belongs to the class-II aminoacyl-tRNA synthetase family. Type 1 subfamily.</text>
</comment>
<dbReference type="InterPro" id="IPR012340">
    <property type="entry name" value="NA-bd_OB-fold"/>
</dbReference>
<dbReference type="InterPro" id="IPR047089">
    <property type="entry name" value="Asp-tRNA-ligase_1_N"/>
</dbReference>
<keyword evidence="4" id="KW-0067">ATP-binding</keyword>
<dbReference type="InterPro" id="IPR047090">
    <property type="entry name" value="AspRS_core"/>
</dbReference>
<dbReference type="GO" id="GO:0004815">
    <property type="term" value="F:aspartate-tRNA ligase activity"/>
    <property type="evidence" value="ECO:0007669"/>
    <property type="project" value="TreeGrafter"/>
</dbReference>
<dbReference type="PROSITE" id="PS50862">
    <property type="entry name" value="AA_TRNA_LIGASE_II"/>
    <property type="match status" value="1"/>
</dbReference>